<keyword evidence="1" id="KW-0812">Transmembrane</keyword>
<keyword evidence="1" id="KW-1133">Transmembrane helix</keyword>
<name>A8XN11_CAEBR</name>
<feature type="transmembrane region" description="Helical" evidence="1">
    <location>
        <begin position="51"/>
        <end position="70"/>
    </location>
</feature>
<reference evidence="2 3" key="2">
    <citation type="journal article" date="2011" name="PLoS Genet.">
        <title>Caenorhabditis briggsae recombinant inbred line genotypes reveal inter-strain incompatibility and the evolution of recombination.</title>
        <authorList>
            <person name="Ross J.A."/>
            <person name="Koboldt D.C."/>
            <person name="Staisch J.E."/>
            <person name="Chamberlin H.M."/>
            <person name="Gupta B.P."/>
            <person name="Miller R.D."/>
            <person name="Baird S.E."/>
            <person name="Haag E.S."/>
        </authorList>
    </citation>
    <scope>NUCLEOTIDE SEQUENCE [LARGE SCALE GENOMIC DNA]</scope>
    <source>
        <strain evidence="2 3">AF16</strain>
    </source>
</reference>
<dbReference type="HOGENOM" id="CLU_042960_1_0_1"/>
<keyword evidence="1" id="KW-0472">Membrane</keyword>
<dbReference type="GeneID" id="8580236"/>
<dbReference type="SUPFAM" id="SSF81321">
    <property type="entry name" value="Family A G protein-coupled receptor-like"/>
    <property type="match status" value="1"/>
</dbReference>
<dbReference type="KEGG" id="cbr:CBG_15899"/>
<dbReference type="RefSeq" id="XP_002638239.1">
    <property type="nucleotide sequence ID" value="XM_002638193.1"/>
</dbReference>
<feature type="transmembrane region" description="Helical" evidence="1">
    <location>
        <begin position="15"/>
        <end position="39"/>
    </location>
</feature>
<feature type="transmembrane region" description="Helical" evidence="1">
    <location>
        <begin position="240"/>
        <end position="267"/>
    </location>
</feature>
<evidence type="ECO:0000313" key="2">
    <source>
        <dbReference type="EMBL" id="CAP34037.1"/>
    </source>
</evidence>
<feature type="transmembrane region" description="Helical" evidence="1">
    <location>
        <begin position="186"/>
        <end position="219"/>
    </location>
</feature>
<evidence type="ECO:0000313" key="4">
    <source>
        <dbReference type="WormBase" id="CBG15899"/>
    </source>
</evidence>
<dbReference type="FunCoup" id="A8XN11">
    <property type="interactions" value="4"/>
</dbReference>
<protein>
    <submittedName>
        <fullName evidence="2">Protein CBG15899</fullName>
    </submittedName>
</protein>
<dbReference type="OMA" id="THISIIW"/>
<dbReference type="Pfam" id="PF10318">
    <property type="entry name" value="7TM_GPCR_Srh"/>
    <property type="match status" value="1"/>
</dbReference>
<dbReference type="InterPro" id="IPR019422">
    <property type="entry name" value="7TM_GPCR_serpentine_rcpt_Srh"/>
</dbReference>
<dbReference type="PANTHER" id="PTHR22941">
    <property type="entry name" value="SERPENTINE RECEPTOR"/>
    <property type="match status" value="1"/>
</dbReference>
<evidence type="ECO:0000256" key="1">
    <source>
        <dbReference type="SAM" id="Phobius"/>
    </source>
</evidence>
<accession>A8XN11</accession>
<dbReference type="EMBL" id="HE601094">
    <property type="protein sequence ID" value="CAP34037.1"/>
    <property type="molecule type" value="Genomic_DNA"/>
</dbReference>
<sequence length="328" mass="37998">MSCDYQGNFLESDEFYATLLHFLSILQAPMHIFGIYIILKKTPKSMEKVKFPILLLHLITAWCDFFISILSTPVFLFPATAGYVMGIMDYILPTWLFCYIGFVSISLIGPSLTLLFENRYNFLVRKDSECQSRKVKRILHISLNIIFAFLIVYPPFQNHSAVPDFREILHQEFPCLPEKIVRHPRLYFMIASTSTAFICLSFDLLLPTIQVFFFFFSTTFHLYRNSKSRSSKTTKLQNQFFRAMCIQVCLPFTVIVVPGFYFVYIFATGYLNLAFNNLTVILVTSHGAFSTIVMLIVHQPYRIATLQILKIRKIETPTFASTTHYISC</sequence>
<dbReference type="eggNOG" id="ENOG502THDD">
    <property type="taxonomic scope" value="Eukaryota"/>
</dbReference>
<reference evidence="2 3" key="1">
    <citation type="journal article" date="2003" name="PLoS Biol.">
        <title>The genome sequence of Caenorhabditis briggsae: a platform for comparative genomics.</title>
        <authorList>
            <person name="Stein L.D."/>
            <person name="Bao Z."/>
            <person name="Blasiar D."/>
            <person name="Blumenthal T."/>
            <person name="Brent M.R."/>
            <person name="Chen N."/>
            <person name="Chinwalla A."/>
            <person name="Clarke L."/>
            <person name="Clee C."/>
            <person name="Coghlan A."/>
            <person name="Coulson A."/>
            <person name="D'Eustachio P."/>
            <person name="Fitch D.H."/>
            <person name="Fulton L.A."/>
            <person name="Fulton R.E."/>
            <person name="Griffiths-Jones S."/>
            <person name="Harris T.W."/>
            <person name="Hillier L.W."/>
            <person name="Kamath R."/>
            <person name="Kuwabara P.E."/>
            <person name="Mardis E.R."/>
            <person name="Marra M.A."/>
            <person name="Miner T.L."/>
            <person name="Minx P."/>
            <person name="Mullikin J.C."/>
            <person name="Plumb R.W."/>
            <person name="Rogers J."/>
            <person name="Schein J.E."/>
            <person name="Sohrmann M."/>
            <person name="Spieth J."/>
            <person name="Stajich J.E."/>
            <person name="Wei C."/>
            <person name="Willey D."/>
            <person name="Wilson R.K."/>
            <person name="Durbin R."/>
            <person name="Waterston R.H."/>
        </authorList>
    </citation>
    <scope>NUCLEOTIDE SEQUENCE [LARGE SCALE GENOMIC DNA]</scope>
    <source>
        <strain evidence="2 3">AF16</strain>
    </source>
</reference>
<evidence type="ECO:0000313" key="3">
    <source>
        <dbReference type="Proteomes" id="UP000008549"/>
    </source>
</evidence>
<feature type="transmembrane region" description="Helical" evidence="1">
    <location>
        <begin position="273"/>
        <end position="297"/>
    </location>
</feature>
<proteinExistence type="predicted"/>
<dbReference type="InterPro" id="IPR053220">
    <property type="entry name" value="Nematode_rcpt-like_serp_H"/>
</dbReference>
<dbReference type="WormBase" id="CBG15899">
    <property type="protein sequence ID" value="CBP10106"/>
    <property type="gene ID" value="WBGene00036007"/>
</dbReference>
<dbReference type="AlphaFoldDB" id="A8XN11"/>
<dbReference type="CTD" id="8580236"/>
<organism evidence="2 3">
    <name type="scientific">Caenorhabditis briggsae</name>
    <dbReference type="NCBI Taxonomy" id="6238"/>
    <lineage>
        <taxon>Eukaryota</taxon>
        <taxon>Metazoa</taxon>
        <taxon>Ecdysozoa</taxon>
        <taxon>Nematoda</taxon>
        <taxon>Chromadorea</taxon>
        <taxon>Rhabditida</taxon>
        <taxon>Rhabditina</taxon>
        <taxon>Rhabditomorpha</taxon>
        <taxon>Rhabditoidea</taxon>
        <taxon>Rhabditidae</taxon>
        <taxon>Peloderinae</taxon>
        <taxon>Caenorhabditis</taxon>
    </lineage>
</organism>
<feature type="transmembrane region" description="Helical" evidence="1">
    <location>
        <begin position="137"/>
        <end position="156"/>
    </location>
</feature>
<gene>
    <name evidence="2 4" type="ORF">CBG15899</name>
    <name evidence="2" type="ORF">CBG_15899</name>
</gene>
<feature type="transmembrane region" description="Helical" evidence="1">
    <location>
        <begin position="90"/>
        <end position="116"/>
    </location>
</feature>
<dbReference type="InParanoid" id="A8XN11"/>
<dbReference type="STRING" id="6238.A8XN11"/>
<dbReference type="Proteomes" id="UP000008549">
    <property type="component" value="Unassembled WGS sequence"/>
</dbReference>
<keyword evidence="3" id="KW-1185">Reference proteome</keyword>
<dbReference type="PANTHER" id="PTHR22941:SF308">
    <property type="entry name" value="SERPENTINE RECEPTOR, CLASS H"/>
    <property type="match status" value="1"/>
</dbReference>